<name>A0A1G7LDB9_9ACTN</name>
<dbReference type="Proteomes" id="UP000199406">
    <property type="component" value="Unassembled WGS sequence"/>
</dbReference>
<accession>A0A1G7LDB9</accession>
<dbReference type="EMBL" id="FNBT01000004">
    <property type="protein sequence ID" value="SDF47465.1"/>
    <property type="molecule type" value="Genomic_DNA"/>
</dbReference>
<dbReference type="OrthoDB" id="3536621at2"/>
<evidence type="ECO:0000313" key="1">
    <source>
        <dbReference type="EMBL" id="SDF47465.1"/>
    </source>
</evidence>
<protein>
    <submittedName>
        <fullName evidence="1">Uncharacterized protein</fullName>
    </submittedName>
</protein>
<sequence>MGLFGKFAYSDGRWSRGGPTAVPFLLVDVHDSGFATVDHRRSDASGGRFFLRYEPRFYFEEPDASDPVDVDAEADGFAAWAREVTGAEVDPAEVRPLLASPDGAPPTDESVELTVDRLAALAGLPPVEWPTEADGYAG</sequence>
<keyword evidence="2" id="KW-1185">Reference proteome</keyword>
<gene>
    <name evidence="1" type="ORF">SAMN05660662_2251</name>
</gene>
<organism evidence="1 2">
    <name type="scientific">Blastococcus aurantiacus</name>
    <dbReference type="NCBI Taxonomy" id="1550231"/>
    <lineage>
        <taxon>Bacteria</taxon>
        <taxon>Bacillati</taxon>
        <taxon>Actinomycetota</taxon>
        <taxon>Actinomycetes</taxon>
        <taxon>Geodermatophilales</taxon>
        <taxon>Geodermatophilaceae</taxon>
        <taxon>Blastococcus</taxon>
    </lineage>
</organism>
<evidence type="ECO:0000313" key="2">
    <source>
        <dbReference type="Proteomes" id="UP000199406"/>
    </source>
</evidence>
<dbReference type="AlphaFoldDB" id="A0A1G7LDB9"/>
<proteinExistence type="predicted"/>
<dbReference type="RefSeq" id="WP_091766181.1">
    <property type="nucleotide sequence ID" value="NZ_FNBT01000004.1"/>
</dbReference>
<reference evidence="2" key="1">
    <citation type="submission" date="2016-10" db="EMBL/GenBank/DDBJ databases">
        <authorList>
            <person name="Varghese N."/>
            <person name="Submissions S."/>
        </authorList>
    </citation>
    <scope>NUCLEOTIDE SEQUENCE [LARGE SCALE GENOMIC DNA]</scope>
    <source>
        <strain evidence="2">DSM 44268</strain>
    </source>
</reference>